<evidence type="ECO:0000256" key="1">
    <source>
        <dbReference type="SAM" id="MobiDB-lite"/>
    </source>
</evidence>
<evidence type="ECO:0000313" key="3">
    <source>
        <dbReference type="Proteomes" id="UP000730482"/>
    </source>
</evidence>
<evidence type="ECO:0000313" key="2">
    <source>
        <dbReference type="EMBL" id="MBS2550197.1"/>
    </source>
</evidence>
<sequence>MSERKRKPRDYGISVGKTWPDREDLPPGEKVLDFRDLPSDFFKLGPLTEQPPGDGDPATD</sequence>
<comment type="caution">
    <text evidence="2">The sequence shown here is derived from an EMBL/GenBank/DDBJ whole genome shotgun (WGS) entry which is preliminary data.</text>
</comment>
<name>A0ABS5KVV9_9ACTN</name>
<dbReference type="Proteomes" id="UP000730482">
    <property type="component" value="Unassembled WGS sequence"/>
</dbReference>
<accession>A0ABS5KVV9</accession>
<dbReference type="RefSeq" id="WP_212012504.1">
    <property type="nucleotide sequence ID" value="NZ_JAAFYZ010000095.1"/>
</dbReference>
<dbReference type="EMBL" id="JAAFYZ010000095">
    <property type="protein sequence ID" value="MBS2550197.1"/>
    <property type="molecule type" value="Genomic_DNA"/>
</dbReference>
<gene>
    <name evidence="2" type="ORF">KGQ19_25345</name>
</gene>
<keyword evidence="3" id="KW-1185">Reference proteome</keyword>
<feature type="region of interest" description="Disordered" evidence="1">
    <location>
        <begin position="1"/>
        <end position="29"/>
    </location>
</feature>
<proteinExistence type="predicted"/>
<organism evidence="2 3">
    <name type="scientific">Catenulispora pinistramenti</name>
    <dbReference type="NCBI Taxonomy" id="2705254"/>
    <lineage>
        <taxon>Bacteria</taxon>
        <taxon>Bacillati</taxon>
        <taxon>Actinomycetota</taxon>
        <taxon>Actinomycetes</taxon>
        <taxon>Catenulisporales</taxon>
        <taxon>Catenulisporaceae</taxon>
        <taxon>Catenulispora</taxon>
    </lineage>
</organism>
<protein>
    <submittedName>
        <fullName evidence="2">Uncharacterized protein</fullName>
    </submittedName>
</protein>
<reference evidence="2 3" key="1">
    <citation type="submission" date="2020-02" db="EMBL/GenBank/DDBJ databases">
        <title>Acidophilic actinobacteria isolated from forest soil.</title>
        <authorList>
            <person name="Golinska P."/>
        </authorList>
    </citation>
    <scope>NUCLEOTIDE SEQUENCE [LARGE SCALE GENOMIC DNA]</scope>
    <source>
        <strain evidence="2 3">NL8</strain>
    </source>
</reference>
<feature type="compositionally biased region" description="Basic and acidic residues" evidence="1">
    <location>
        <begin position="19"/>
        <end position="29"/>
    </location>
</feature>